<dbReference type="Proteomes" id="UP000078046">
    <property type="component" value="Unassembled WGS sequence"/>
</dbReference>
<name>A0A177AV58_9BILA</name>
<protein>
    <recommendedName>
        <fullName evidence="3">Right handed beta helix domain-containing protein</fullName>
    </recommendedName>
</protein>
<proteinExistence type="predicted"/>
<keyword evidence="2" id="KW-1185">Reference proteome</keyword>
<reference evidence="1 2" key="1">
    <citation type="submission" date="2016-04" db="EMBL/GenBank/DDBJ databases">
        <title>The genome of Intoshia linei affirms orthonectids as highly simplified spiralians.</title>
        <authorList>
            <person name="Mikhailov K.V."/>
            <person name="Slusarev G.S."/>
            <person name="Nikitin M.A."/>
            <person name="Logacheva M.D."/>
            <person name="Penin A."/>
            <person name="Aleoshin V."/>
            <person name="Panchin Y.V."/>
        </authorList>
    </citation>
    <scope>NUCLEOTIDE SEQUENCE [LARGE SCALE GENOMIC DNA]</scope>
    <source>
        <strain evidence="1">Intl2013</strain>
        <tissue evidence="1">Whole animal</tissue>
    </source>
</reference>
<accession>A0A177AV58</accession>
<organism evidence="1 2">
    <name type="scientific">Intoshia linei</name>
    <dbReference type="NCBI Taxonomy" id="1819745"/>
    <lineage>
        <taxon>Eukaryota</taxon>
        <taxon>Metazoa</taxon>
        <taxon>Spiralia</taxon>
        <taxon>Lophotrochozoa</taxon>
        <taxon>Mesozoa</taxon>
        <taxon>Orthonectida</taxon>
        <taxon>Rhopaluridae</taxon>
        <taxon>Intoshia</taxon>
    </lineage>
</organism>
<evidence type="ECO:0000313" key="2">
    <source>
        <dbReference type="Proteomes" id="UP000078046"/>
    </source>
</evidence>
<evidence type="ECO:0000313" key="1">
    <source>
        <dbReference type="EMBL" id="OAF65869.1"/>
    </source>
</evidence>
<dbReference type="EMBL" id="LWCA01001117">
    <property type="protein sequence ID" value="OAF65869.1"/>
    <property type="molecule type" value="Genomic_DNA"/>
</dbReference>
<dbReference type="AlphaFoldDB" id="A0A177AV58"/>
<evidence type="ECO:0008006" key="3">
    <source>
        <dbReference type="Google" id="ProtNLM"/>
    </source>
</evidence>
<gene>
    <name evidence="1" type="ORF">A3Q56_06263</name>
</gene>
<comment type="caution">
    <text evidence="1">The sequence shown here is derived from an EMBL/GenBank/DDBJ whole genome shotgun (WGS) entry which is preliminary data.</text>
</comment>
<dbReference type="OrthoDB" id="958254at2759"/>
<sequence>MSFALKKFTKSNDILLIYILYQVQDQFYFNKQVTVHNQTLYITKHKLTNTQYCRTKNEKNVHKTTQIRQIVQNDQKNHHPPPFENMFKLNVIQSTVIFDNISLLNMDFHLINSNLDINDCTFVNFKFNFTSHVNNYLHIQNSIFDISLPRIKNNNLIVKSYILDIYIKNSTFYNTFKMFKFNNETNMQIRQSIFTNHKSHYILSGLFIKVNYSLNINIDNSTFAYQQERNIMYKSINIHKAALFIRSYSKESNHFINLKFHFIQFNMNSRALSVLGNFNTIEIKNCSFYNNTAVHNSAGILMLSNSSSSIIDGCEFINNTSGVPPKQNVAKDVNKEKSYREGNGIDTNNKTSIVYNENTIYIKSNCCNGVVSLRSKGGAIRIITADCFTLIILSILVRKLDYLIFFVFYTLYIVNENKIHGNVSRKRNKNFIDDHVLEQVNKPEIKLMMHVNIYVEADCPDTVDFMKKSFTEARSLIPHLFTYDLIPFGHATQSLISLSWSSLLSFDIQWESFRLLMYNKPINS</sequence>